<keyword evidence="4" id="KW-0418">Kinase</keyword>
<evidence type="ECO:0000256" key="6">
    <source>
        <dbReference type="PROSITE-ProRule" id="PRU10141"/>
    </source>
</evidence>
<proteinExistence type="predicted"/>
<organism evidence="8 9">
    <name type="scientific">Mesorhabditis belari</name>
    <dbReference type="NCBI Taxonomy" id="2138241"/>
    <lineage>
        <taxon>Eukaryota</taxon>
        <taxon>Metazoa</taxon>
        <taxon>Ecdysozoa</taxon>
        <taxon>Nematoda</taxon>
        <taxon>Chromadorea</taxon>
        <taxon>Rhabditida</taxon>
        <taxon>Rhabditina</taxon>
        <taxon>Rhabditomorpha</taxon>
        <taxon>Rhabditoidea</taxon>
        <taxon>Rhabditidae</taxon>
        <taxon>Mesorhabditinae</taxon>
        <taxon>Mesorhabditis</taxon>
    </lineage>
</organism>
<dbReference type="PANTHER" id="PTHR11584:SF369">
    <property type="entry name" value="MITOGEN-ACTIVATED PROTEIN KINASE KINASE KINASE 19-RELATED"/>
    <property type="match status" value="1"/>
</dbReference>
<dbReference type="Pfam" id="PF00069">
    <property type="entry name" value="Pkinase"/>
    <property type="match status" value="1"/>
</dbReference>
<dbReference type="AlphaFoldDB" id="A0AAF3EDC8"/>
<dbReference type="Gene3D" id="3.10.20.90">
    <property type="entry name" value="Phosphatidylinositol 3-kinase Catalytic Subunit, Chain A, domain 1"/>
    <property type="match status" value="1"/>
</dbReference>
<keyword evidence="1" id="KW-0723">Serine/threonine-protein kinase</keyword>
<feature type="domain" description="Protein kinase" evidence="7">
    <location>
        <begin position="206"/>
        <end position="463"/>
    </location>
</feature>
<dbReference type="GO" id="GO:0035556">
    <property type="term" value="P:intracellular signal transduction"/>
    <property type="evidence" value="ECO:0007669"/>
    <property type="project" value="UniProtKB-ARBA"/>
</dbReference>
<sequence length="466" mass="52474">MEVQAGGSERKEVVDDLVKQLKALGRVRGSKKGKAEGKGDEETRRELTIKMRHKNTLTKIALPRNENGTVDWNDLDNYLQREYRRRMNMYYTYHGSNIMVAIRDQKELDTAVQMVDRSGQRNLYIILSMHESSTSSSSSSLLPDESGTYTLRVVEVPYTNNTPEPVVSSRMLSADSADSGSVFIYAGKLFLASSATSAQPSLPVNWRKGRCLGRGAFGEVCIAYDVDLSREVVFKHIVISPDETTRRDLHTLETDVVRLAQIRHVRLVQYLGVSIIPTDIMIFMEYMAGGSVKDLLNQYGKLAEKVAERYTKQVLEGLQFLHEELIAHRDIKSANILRDLYGNVKIGDFGSAKQLQALATQRGSCGGTPHYLAPEVVLGQREAGRRADIWSMGVTLVEMLTGKVPYRELPDIEATLKIAFEEPQCQLPEKINESLQTLTRSMMTKSYEDRPTARQLLETTKWNLTD</sequence>
<dbReference type="SUPFAM" id="SSF56112">
    <property type="entry name" value="Protein kinase-like (PK-like)"/>
    <property type="match status" value="1"/>
</dbReference>
<evidence type="ECO:0000256" key="2">
    <source>
        <dbReference type="ARBA" id="ARBA00022679"/>
    </source>
</evidence>
<evidence type="ECO:0000259" key="7">
    <source>
        <dbReference type="PROSITE" id="PS50011"/>
    </source>
</evidence>
<dbReference type="WBParaSite" id="MBELARI_LOCUS11982">
    <property type="protein sequence ID" value="MBELARI_LOCUS11982"/>
    <property type="gene ID" value="MBELARI_LOCUS11982"/>
</dbReference>
<dbReference type="PROSITE" id="PS50011">
    <property type="entry name" value="PROTEIN_KINASE_DOM"/>
    <property type="match status" value="1"/>
</dbReference>
<evidence type="ECO:0000313" key="9">
    <source>
        <dbReference type="WBParaSite" id="MBELARI_LOCUS11982"/>
    </source>
</evidence>
<reference evidence="9" key="1">
    <citation type="submission" date="2024-02" db="UniProtKB">
        <authorList>
            <consortium name="WormBaseParasite"/>
        </authorList>
    </citation>
    <scope>IDENTIFICATION</scope>
</reference>
<dbReference type="SUPFAM" id="SSF54277">
    <property type="entry name" value="CAD &amp; PB1 domains"/>
    <property type="match status" value="1"/>
</dbReference>
<keyword evidence="2" id="KW-0808">Transferase</keyword>
<keyword evidence="3 6" id="KW-0547">Nucleotide-binding</keyword>
<evidence type="ECO:0000256" key="1">
    <source>
        <dbReference type="ARBA" id="ARBA00022527"/>
    </source>
</evidence>
<evidence type="ECO:0000256" key="5">
    <source>
        <dbReference type="ARBA" id="ARBA00022840"/>
    </source>
</evidence>
<keyword evidence="5 6" id="KW-0067">ATP-binding</keyword>
<dbReference type="SMART" id="SM00220">
    <property type="entry name" value="S_TKc"/>
    <property type="match status" value="1"/>
</dbReference>
<dbReference type="PROSITE" id="PS00107">
    <property type="entry name" value="PROTEIN_KINASE_ATP"/>
    <property type="match status" value="1"/>
</dbReference>
<dbReference type="Gene3D" id="1.10.510.10">
    <property type="entry name" value="Transferase(Phosphotransferase) domain 1"/>
    <property type="match status" value="1"/>
</dbReference>
<dbReference type="Proteomes" id="UP000887575">
    <property type="component" value="Unassembled WGS sequence"/>
</dbReference>
<evidence type="ECO:0000313" key="8">
    <source>
        <dbReference type="Proteomes" id="UP000887575"/>
    </source>
</evidence>
<dbReference type="InterPro" id="IPR011009">
    <property type="entry name" value="Kinase-like_dom_sf"/>
</dbReference>
<dbReference type="PANTHER" id="PTHR11584">
    <property type="entry name" value="SERINE/THREONINE PROTEIN KINASE"/>
    <property type="match status" value="1"/>
</dbReference>
<evidence type="ECO:0000256" key="4">
    <source>
        <dbReference type="ARBA" id="ARBA00022777"/>
    </source>
</evidence>
<name>A0AAF3EDC8_9BILA</name>
<dbReference type="InterPro" id="IPR017441">
    <property type="entry name" value="Protein_kinase_ATP_BS"/>
</dbReference>
<dbReference type="GO" id="GO:0004674">
    <property type="term" value="F:protein serine/threonine kinase activity"/>
    <property type="evidence" value="ECO:0007669"/>
    <property type="project" value="UniProtKB-KW"/>
</dbReference>
<dbReference type="GO" id="GO:0005524">
    <property type="term" value="F:ATP binding"/>
    <property type="evidence" value="ECO:0007669"/>
    <property type="project" value="UniProtKB-UniRule"/>
</dbReference>
<protein>
    <recommendedName>
        <fullName evidence="7">Protein kinase domain-containing protein</fullName>
    </recommendedName>
</protein>
<dbReference type="InterPro" id="IPR000719">
    <property type="entry name" value="Prot_kinase_dom"/>
</dbReference>
<accession>A0AAF3EDC8</accession>
<keyword evidence="8" id="KW-1185">Reference proteome</keyword>
<feature type="binding site" evidence="6">
    <location>
        <position position="235"/>
    </location>
    <ligand>
        <name>ATP</name>
        <dbReference type="ChEBI" id="CHEBI:30616"/>
    </ligand>
</feature>
<evidence type="ECO:0000256" key="3">
    <source>
        <dbReference type="ARBA" id="ARBA00022741"/>
    </source>
</evidence>